<dbReference type="GO" id="GO:0005829">
    <property type="term" value="C:cytosol"/>
    <property type="evidence" value="ECO:0007669"/>
    <property type="project" value="TreeGrafter"/>
</dbReference>
<feature type="domain" description="Thioredoxin" evidence="5">
    <location>
        <begin position="20"/>
        <end position="128"/>
    </location>
</feature>
<dbReference type="InterPro" id="IPR013766">
    <property type="entry name" value="Thioredoxin_domain"/>
</dbReference>
<dbReference type="Pfam" id="PF00085">
    <property type="entry name" value="Thioredoxin"/>
    <property type="match status" value="1"/>
</dbReference>
<evidence type="ECO:0000313" key="6">
    <source>
        <dbReference type="EMBL" id="EMT52389.1"/>
    </source>
</evidence>
<keyword evidence="2" id="KW-1015">Disulfide bond</keyword>
<evidence type="ECO:0000259" key="5">
    <source>
        <dbReference type="PROSITE" id="PS51352"/>
    </source>
</evidence>
<name>M8D7Z6_9BACL</name>
<keyword evidence="3" id="KW-0676">Redox-active center</keyword>
<dbReference type="Gene3D" id="3.40.30.10">
    <property type="entry name" value="Glutaredoxin"/>
    <property type="match status" value="1"/>
</dbReference>
<keyword evidence="4" id="KW-1133">Transmembrane helix</keyword>
<dbReference type="SUPFAM" id="SSF52833">
    <property type="entry name" value="Thioredoxin-like"/>
    <property type="match status" value="1"/>
</dbReference>
<evidence type="ECO:0000256" key="4">
    <source>
        <dbReference type="SAM" id="Phobius"/>
    </source>
</evidence>
<dbReference type="InterPro" id="IPR036249">
    <property type="entry name" value="Thioredoxin-like_sf"/>
</dbReference>
<dbReference type="AlphaFoldDB" id="M8D7Z6"/>
<feature type="transmembrane region" description="Helical" evidence="4">
    <location>
        <begin position="12"/>
        <end position="33"/>
    </location>
</feature>
<comment type="similarity">
    <text evidence="1">Belongs to the thioredoxin family.</text>
</comment>
<dbReference type="GeneID" id="89497536"/>
<sequence>MKTGYKQRGKNWRWIWGITFVLGCMFAAALMSVTMGAEQGRVVYVYSDSCGYCTTFAPKFDEAVQDISSGWRVERLDIHNPKELDEAEKLGAEVTPTVFIVKDGKVVDKLEGDVSGEVLDRFIQKQMDAYSS</sequence>
<organism evidence="6 7">
    <name type="scientific">Brevibacillus borstelensis AK1</name>
    <dbReference type="NCBI Taxonomy" id="1300222"/>
    <lineage>
        <taxon>Bacteria</taxon>
        <taxon>Bacillati</taxon>
        <taxon>Bacillota</taxon>
        <taxon>Bacilli</taxon>
        <taxon>Bacillales</taxon>
        <taxon>Paenibacillaceae</taxon>
        <taxon>Brevibacillus</taxon>
    </lineage>
</organism>
<dbReference type="CDD" id="cd02947">
    <property type="entry name" value="TRX_family"/>
    <property type="match status" value="1"/>
</dbReference>
<evidence type="ECO:0000256" key="2">
    <source>
        <dbReference type="ARBA" id="ARBA00023157"/>
    </source>
</evidence>
<keyword evidence="4" id="KW-0472">Membrane</keyword>
<dbReference type="STRING" id="1300222.I532_12069"/>
<comment type="caution">
    <text evidence="6">The sequence shown here is derived from an EMBL/GenBank/DDBJ whole genome shotgun (WGS) entry which is preliminary data.</text>
</comment>
<reference evidence="6 7" key="1">
    <citation type="submission" date="2013-03" db="EMBL/GenBank/DDBJ databases">
        <title>Assembly of a new bacterial strain Brevibacillus borstelensis AK1.</title>
        <authorList>
            <person name="Rajan I."/>
            <person name="PoliReddy D."/>
            <person name="Sugumar T."/>
            <person name="Rathinam K."/>
            <person name="Alqarawi S."/>
            <person name="Khalil A.B."/>
            <person name="Sivakumar N."/>
        </authorList>
    </citation>
    <scope>NUCLEOTIDE SEQUENCE [LARGE SCALE GENOMIC DNA]</scope>
    <source>
        <strain evidence="6 7">AK1</strain>
    </source>
</reference>
<keyword evidence="4" id="KW-0812">Transmembrane</keyword>
<dbReference type="GO" id="GO:0045454">
    <property type="term" value="P:cell redox homeostasis"/>
    <property type="evidence" value="ECO:0007669"/>
    <property type="project" value="TreeGrafter"/>
</dbReference>
<dbReference type="GO" id="GO:0015035">
    <property type="term" value="F:protein-disulfide reductase activity"/>
    <property type="evidence" value="ECO:0007669"/>
    <property type="project" value="TreeGrafter"/>
</dbReference>
<dbReference type="PANTHER" id="PTHR45663:SF11">
    <property type="entry name" value="GEO12009P1"/>
    <property type="match status" value="1"/>
</dbReference>
<protein>
    <submittedName>
        <fullName evidence="6">Protein disulfide oxidoreductase</fullName>
    </submittedName>
</protein>
<dbReference type="Proteomes" id="UP000012081">
    <property type="component" value="Unassembled WGS sequence"/>
</dbReference>
<dbReference type="EMBL" id="APBN01000004">
    <property type="protein sequence ID" value="EMT52389.1"/>
    <property type="molecule type" value="Genomic_DNA"/>
</dbReference>
<accession>M8D7Z6</accession>
<dbReference type="PANTHER" id="PTHR45663">
    <property type="entry name" value="GEO12009P1"/>
    <property type="match status" value="1"/>
</dbReference>
<dbReference type="PATRIC" id="fig|1300222.3.peg.2520"/>
<dbReference type="RefSeq" id="WP_003388494.1">
    <property type="nucleotide sequence ID" value="NZ_APBN01000004.1"/>
</dbReference>
<evidence type="ECO:0000313" key="7">
    <source>
        <dbReference type="Proteomes" id="UP000012081"/>
    </source>
</evidence>
<evidence type="ECO:0000256" key="1">
    <source>
        <dbReference type="ARBA" id="ARBA00008987"/>
    </source>
</evidence>
<dbReference type="PROSITE" id="PS51352">
    <property type="entry name" value="THIOREDOXIN_2"/>
    <property type="match status" value="1"/>
</dbReference>
<evidence type="ECO:0000256" key="3">
    <source>
        <dbReference type="ARBA" id="ARBA00023284"/>
    </source>
</evidence>
<proteinExistence type="inferred from homology"/>
<dbReference type="PROSITE" id="PS51257">
    <property type="entry name" value="PROKAR_LIPOPROTEIN"/>
    <property type="match status" value="1"/>
</dbReference>
<gene>
    <name evidence="6" type="ORF">I532_12069</name>
</gene>
<keyword evidence="7" id="KW-1185">Reference proteome</keyword>